<organism evidence="2 3">
    <name type="scientific">Eragrostis curvula</name>
    <name type="common">weeping love grass</name>
    <dbReference type="NCBI Taxonomy" id="38414"/>
    <lineage>
        <taxon>Eukaryota</taxon>
        <taxon>Viridiplantae</taxon>
        <taxon>Streptophyta</taxon>
        <taxon>Embryophyta</taxon>
        <taxon>Tracheophyta</taxon>
        <taxon>Spermatophyta</taxon>
        <taxon>Magnoliopsida</taxon>
        <taxon>Liliopsida</taxon>
        <taxon>Poales</taxon>
        <taxon>Poaceae</taxon>
        <taxon>PACMAD clade</taxon>
        <taxon>Chloridoideae</taxon>
        <taxon>Eragrostideae</taxon>
        <taxon>Eragrostidinae</taxon>
        <taxon>Eragrostis</taxon>
    </lineage>
</organism>
<reference evidence="2 3" key="1">
    <citation type="journal article" date="2019" name="Sci. Rep.">
        <title>A high-quality genome of Eragrostis curvula grass provides insights into Poaceae evolution and supports new strategies to enhance forage quality.</title>
        <authorList>
            <person name="Carballo J."/>
            <person name="Santos B.A.C.M."/>
            <person name="Zappacosta D."/>
            <person name="Garbus I."/>
            <person name="Selva J.P."/>
            <person name="Gallo C.A."/>
            <person name="Diaz A."/>
            <person name="Albertini E."/>
            <person name="Caccamo M."/>
            <person name="Echenique V."/>
        </authorList>
    </citation>
    <scope>NUCLEOTIDE SEQUENCE [LARGE SCALE GENOMIC DNA]</scope>
    <source>
        <strain evidence="3">cv. Victoria</strain>
        <tissue evidence="2">Leaf</tissue>
    </source>
</reference>
<feature type="non-terminal residue" evidence="2">
    <location>
        <position position="1"/>
    </location>
</feature>
<dbReference type="EMBL" id="RWGY01000039">
    <property type="protein sequence ID" value="TVU08878.1"/>
    <property type="molecule type" value="Genomic_DNA"/>
</dbReference>
<evidence type="ECO:0000256" key="1">
    <source>
        <dbReference type="SAM" id="MobiDB-lite"/>
    </source>
</evidence>
<feature type="compositionally biased region" description="Low complexity" evidence="1">
    <location>
        <begin position="59"/>
        <end position="69"/>
    </location>
</feature>
<evidence type="ECO:0000313" key="3">
    <source>
        <dbReference type="Proteomes" id="UP000324897"/>
    </source>
</evidence>
<feature type="compositionally biased region" description="Pro residues" evidence="1">
    <location>
        <begin position="15"/>
        <end position="24"/>
    </location>
</feature>
<dbReference type="Proteomes" id="UP000324897">
    <property type="component" value="Chromosome 3"/>
</dbReference>
<feature type="compositionally biased region" description="Basic and acidic residues" evidence="1">
    <location>
        <begin position="103"/>
        <end position="113"/>
    </location>
</feature>
<gene>
    <name evidence="2" type="ORF">EJB05_42302</name>
</gene>
<name>A0A5J9TD29_9POAL</name>
<comment type="caution">
    <text evidence="2">The sequence shown here is derived from an EMBL/GenBank/DDBJ whole genome shotgun (WGS) entry which is preliminary data.</text>
</comment>
<dbReference type="AlphaFoldDB" id="A0A5J9TD29"/>
<feature type="region of interest" description="Disordered" evidence="1">
    <location>
        <begin position="1"/>
        <end position="79"/>
    </location>
</feature>
<feature type="compositionally biased region" description="Gly residues" evidence="1">
    <location>
        <begin position="48"/>
        <end position="58"/>
    </location>
</feature>
<sequence length="293" mass="33761">MAEGDRGRWVWQPPQQRPPRPQPRAPQQGYHNQRGPPPLQPPGQQQRRGGGNQGGGRGRYQQQQAAEQTQESEAEEENKHHLTKEMIEQMSAKRNLLEELSKCAEDEEKPKETKKQKKQQMWGPILPCRKSSRNVEDGRTVMEKAQSNIKHKNLEKPAKHGRLIPKIMTVLKMVKGHKWTRIQELELGIARTLRRWRLLIKAENVEKMDEIAGKWQKQAMEKSVIYDREWWVEHQSVRPRAQIESSFASNVVLMSQLENSVGSVSQTVPLDVVENSVLMNSQGLPDNVVLFVE</sequence>
<feature type="region of interest" description="Disordered" evidence="1">
    <location>
        <begin position="103"/>
        <end position="133"/>
    </location>
</feature>
<protein>
    <submittedName>
        <fullName evidence="2">Uncharacterized protein</fullName>
    </submittedName>
</protein>
<accession>A0A5J9TD29</accession>
<proteinExistence type="predicted"/>
<evidence type="ECO:0000313" key="2">
    <source>
        <dbReference type="EMBL" id="TVU08878.1"/>
    </source>
</evidence>
<dbReference type="Gramene" id="TVU08878">
    <property type="protein sequence ID" value="TVU08878"/>
    <property type="gene ID" value="EJB05_42302"/>
</dbReference>
<keyword evidence="3" id="KW-1185">Reference proteome</keyword>